<dbReference type="InterPro" id="IPR050216">
    <property type="entry name" value="LRR_domain-containing"/>
</dbReference>
<dbReference type="SUPFAM" id="SSF52058">
    <property type="entry name" value="L domain-like"/>
    <property type="match status" value="1"/>
</dbReference>
<keyword evidence="2" id="KW-0677">Repeat</keyword>
<dbReference type="InterPro" id="IPR032675">
    <property type="entry name" value="LRR_dom_sf"/>
</dbReference>
<keyword evidence="1" id="KW-0433">Leucine-rich repeat</keyword>
<comment type="caution">
    <text evidence="3">The sequence shown here is derived from an EMBL/GenBank/DDBJ whole genome shotgun (WGS) entry which is preliminary data.</text>
</comment>
<evidence type="ECO:0000256" key="1">
    <source>
        <dbReference type="ARBA" id="ARBA00022614"/>
    </source>
</evidence>
<dbReference type="GO" id="GO:0005737">
    <property type="term" value="C:cytoplasm"/>
    <property type="evidence" value="ECO:0007669"/>
    <property type="project" value="TreeGrafter"/>
</dbReference>
<dbReference type="InterPro" id="IPR001611">
    <property type="entry name" value="Leu-rich_rpt"/>
</dbReference>
<gene>
    <name evidence="3" type="ORF">AGLY_000610</name>
</gene>
<dbReference type="EMBL" id="VYZN01000001">
    <property type="protein sequence ID" value="KAE9545067.1"/>
    <property type="molecule type" value="Genomic_DNA"/>
</dbReference>
<name>A0A6G0U7Z1_APHGL</name>
<proteinExistence type="predicted"/>
<reference evidence="3 4" key="1">
    <citation type="submission" date="2019-08" db="EMBL/GenBank/DDBJ databases">
        <title>The genome of the soybean aphid Biotype 1, its phylome, world population structure and adaptation to the North American continent.</title>
        <authorList>
            <person name="Giordano R."/>
            <person name="Donthu R.K."/>
            <person name="Hernandez A.G."/>
            <person name="Wright C.L."/>
            <person name="Zimin A.V."/>
        </authorList>
    </citation>
    <scope>NUCLEOTIDE SEQUENCE [LARGE SCALE GENOMIC DNA]</scope>
    <source>
        <tissue evidence="3">Whole aphids</tissue>
    </source>
</reference>
<dbReference type="AlphaFoldDB" id="A0A6G0U7Z1"/>
<keyword evidence="4" id="KW-1185">Reference proteome</keyword>
<dbReference type="PANTHER" id="PTHR48051:SF1">
    <property type="entry name" value="RAS SUPPRESSOR PROTEIN 1"/>
    <property type="match status" value="1"/>
</dbReference>
<dbReference type="PANTHER" id="PTHR48051">
    <property type="match status" value="1"/>
</dbReference>
<organism evidence="3 4">
    <name type="scientific">Aphis glycines</name>
    <name type="common">Soybean aphid</name>
    <dbReference type="NCBI Taxonomy" id="307491"/>
    <lineage>
        <taxon>Eukaryota</taxon>
        <taxon>Metazoa</taxon>
        <taxon>Ecdysozoa</taxon>
        <taxon>Arthropoda</taxon>
        <taxon>Hexapoda</taxon>
        <taxon>Insecta</taxon>
        <taxon>Pterygota</taxon>
        <taxon>Neoptera</taxon>
        <taxon>Paraneoptera</taxon>
        <taxon>Hemiptera</taxon>
        <taxon>Sternorrhyncha</taxon>
        <taxon>Aphidomorpha</taxon>
        <taxon>Aphidoidea</taxon>
        <taxon>Aphididae</taxon>
        <taxon>Aphidini</taxon>
        <taxon>Aphis</taxon>
        <taxon>Aphis</taxon>
    </lineage>
</organism>
<protein>
    <submittedName>
        <fullName evidence="3">Uncharacterized protein</fullName>
    </submittedName>
</protein>
<dbReference type="OrthoDB" id="17912at2759"/>
<dbReference type="Proteomes" id="UP000475862">
    <property type="component" value="Unassembled WGS sequence"/>
</dbReference>
<evidence type="ECO:0000313" key="3">
    <source>
        <dbReference type="EMBL" id="KAE9545067.1"/>
    </source>
</evidence>
<dbReference type="Gene3D" id="3.80.10.10">
    <property type="entry name" value="Ribonuclease Inhibitor"/>
    <property type="match status" value="1"/>
</dbReference>
<accession>A0A6G0U7Z1</accession>
<evidence type="ECO:0000256" key="2">
    <source>
        <dbReference type="ARBA" id="ARBA00022737"/>
    </source>
</evidence>
<evidence type="ECO:0000313" key="4">
    <source>
        <dbReference type="Proteomes" id="UP000475862"/>
    </source>
</evidence>
<sequence>MLSITGYVFINNTASGRKFGSRVNHMTILIEKQDGIYVVFVKMSPDEKQLMYLLKDLKGVVNHDKKVMLQFQHPEHEMIVMTDDIDTAKKFKEDLISLAKSLNLHIEELFPHGILLQFGSIVGCRTLQNMDVSTLRIIALENCNLPNLPEGLGNLTISSLSLNGSKLYIPTSGSNTVWNWMTKRKISTSLNMLEINSMGLERLPFEIVYLKKIRILSVSNNKLKYIPHFICLLRELKSLFVDGNMMRFLPESLWGIIFRKINISNNNFDDYEPVEHEYSNLYQAPTLLDLSSLTLLNNEVRYIKDDIPFTLWTCSNLIGRCRLCKKLMLLDRNYEQFFYAMPRTEKMIEIKAIYWQYFECRPSCIGS</sequence>
<dbReference type="PROSITE" id="PS51450">
    <property type="entry name" value="LRR"/>
    <property type="match status" value="1"/>
</dbReference>